<feature type="binding site" evidence="13">
    <location>
        <position position="647"/>
    </location>
    <ligand>
        <name>Zn(2+)</name>
        <dbReference type="ChEBI" id="CHEBI:29105"/>
        <label>1</label>
        <note>catalytic</note>
    </ligand>
</feature>
<dbReference type="InterPro" id="IPR013215">
    <property type="entry name" value="Cbl-indep_Met_Synth_N"/>
</dbReference>
<dbReference type="NCBIfam" id="NF003556">
    <property type="entry name" value="PRK05222.1"/>
    <property type="match status" value="1"/>
</dbReference>
<feature type="binding site" evidence="11">
    <location>
        <position position="645"/>
    </location>
    <ligand>
        <name>Zn(2+)</name>
        <dbReference type="ChEBI" id="CHEBI:29105"/>
        <note>catalytic</note>
    </ligand>
</feature>
<evidence type="ECO:0000256" key="8">
    <source>
        <dbReference type="ARBA" id="ARBA00022737"/>
    </source>
</evidence>
<feature type="domain" description="Cobalamin-independent methionine synthase MetE C-terminal/archaeal" evidence="15">
    <location>
        <begin position="430"/>
        <end position="752"/>
    </location>
</feature>
<dbReference type="GO" id="GO:0008270">
    <property type="term" value="F:zinc ion binding"/>
    <property type="evidence" value="ECO:0007669"/>
    <property type="project" value="InterPro"/>
</dbReference>
<evidence type="ECO:0000256" key="11">
    <source>
        <dbReference type="HAMAP-Rule" id="MF_00172"/>
    </source>
</evidence>
<dbReference type="GO" id="GO:0003871">
    <property type="term" value="F:5-methyltetrahydropteroyltriglutamate-homocysteine S-methyltransferase activity"/>
    <property type="evidence" value="ECO:0007669"/>
    <property type="project" value="UniProtKB-UniRule"/>
</dbReference>
<dbReference type="RefSeq" id="WP_034322198.1">
    <property type="nucleotide sequence ID" value="NZ_JOTP01000012.1"/>
</dbReference>
<gene>
    <name evidence="11" type="primary">metE</name>
    <name evidence="17" type="ORF">BA70_03685</name>
</gene>
<comment type="catalytic activity">
    <reaction evidence="11">
        <text>5-methyltetrahydropteroyltri-L-glutamate + L-homocysteine = tetrahydropteroyltri-L-glutamate + L-methionine</text>
        <dbReference type="Rhea" id="RHEA:21196"/>
        <dbReference type="ChEBI" id="CHEBI:57844"/>
        <dbReference type="ChEBI" id="CHEBI:58140"/>
        <dbReference type="ChEBI" id="CHEBI:58199"/>
        <dbReference type="ChEBI" id="CHEBI:58207"/>
        <dbReference type="EC" id="2.1.1.14"/>
    </reaction>
</comment>
<dbReference type="Pfam" id="PF01717">
    <property type="entry name" value="Meth_synt_2"/>
    <property type="match status" value="1"/>
</dbReference>
<keyword evidence="8 11" id="KW-0677">Repeat</keyword>
<dbReference type="CDD" id="cd03312">
    <property type="entry name" value="CIMS_N_terminal_like"/>
    <property type="match status" value="1"/>
</dbReference>
<feature type="binding site" evidence="11">
    <location>
        <position position="609"/>
    </location>
    <ligand>
        <name>5-methyltetrahydropteroyltri-L-glutamate</name>
        <dbReference type="ChEBI" id="CHEBI:58207"/>
    </ligand>
</feature>
<accession>A0A081LA48</accession>
<dbReference type="PANTHER" id="PTHR30519">
    <property type="entry name" value="5-METHYLTETRAHYDROPTEROYLTRIGLUTAMATE--HOMOCYSTEINE METHYLTRANSFERASE"/>
    <property type="match status" value="1"/>
</dbReference>
<dbReference type="PIRSF" id="PIRSF000382">
    <property type="entry name" value="MeTrfase_B12_ind"/>
    <property type="match status" value="1"/>
</dbReference>
<feature type="binding site" evidence="12">
    <location>
        <position position="117"/>
    </location>
    <ligand>
        <name>5-methyltetrahydropteroyltri-L-glutamate</name>
        <dbReference type="ChEBI" id="CHEBI:58207"/>
    </ligand>
</feature>
<feature type="binding site" evidence="11">
    <location>
        <begin position="18"/>
        <end position="21"/>
    </location>
    <ligand>
        <name>5-methyltetrahydropteroyltri-L-glutamate</name>
        <dbReference type="ChEBI" id="CHEBI:58207"/>
    </ligand>
</feature>
<feature type="binding site" evidence="11 12">
    <location>
        <position position="603"/>
    </location>
    <ligand>
        <name>L-homocysteine</name>
        <dbReference type="ChEBI" id="CHEBI:58199"/>
    </ligand>
</feature>
<feature type="binding site" evidence="11">
    <location>
        <position position="488"/>
    </location>
    <ligand>
        <name>L-homocysteine</name>
        <dbReference type="ChEBI" id="CHEBI:58199"/>
    </ligand>
</feature>
<dbReference type="GO" id="GO:0009086">
    <property type="term" value="P:methionine biosynthetic process"/>
    <property type="evidence" value="ECO:0007669"/>
    <property type="project" value="UniProtKB-UniRule"/>
</dbReference>
<dbReference type="UniPathway" id="UPA00051">
    <property type="reaction ID" value="UER00082"/>
</dbReference>
<feature type="binding site" evidence="11 12">
    <location>
        <begin position="435"/>
        <end position="437"/>
    </location>
    <ligand>
        <name>L-homocysteine</name>
        <dbReference type="ChEBI" id="CHEBI:58199"/>
    </ligand>
</feature>
<evidence type="ECO:0000256" key="13">
    <source>
        <dbReference type="PIRSR" id="PIRSR000382-2"/>
    </source>
</evidence>
<feature type="domain" description="Cobalamin-independent methionine synthase MetE N-terminal" evidence="16">
    <location>
        <begin position="6"/>
        <end position="311"/>
    </location>
</feature>
<feature type="binding site" evidence="11">
    <location>
        <position position="112"/>
    </location>
    <ligand>
        <name>5-methyltetrahydropteroyltri-L-glutamate</name>
        <dbReference type="ChEBI" id="CHEBI:58207"/>
    </ligand>
</feature>
<dbReference type="InterPro" id="IPR002629">
    <property type="entry name" value="Met_Synth_C/arc"/>
</dbReference>
<keyword evidence="9 11" id="KW-0862">Zinc</keyword>
<dbReference type="Gene3D" id="3.20.20.210">
    <property type="match status" value="2"/>
</dbReference>
<evidence type="ECO:0000313" key="18">
    <source>
        <dbReference type="Proteomes" id="UP000028091"/>
    </source>
</evidence>
<comment type="function">
    <text evidence="1 11">Catalyzes the transfer of a methyl group from 5-methyltetrahydrofolate to homocysteine resulting in methionine formation.</text>
</comment>
<reference evidence="17 18" key="1">
    <citation type="submission" date="2012-09" db="EMBL/GenBank/DDBJ databases">
        <title>Genome Sequence of Bacillus sp. DW5-4.</title>
        <authorList>
            <person name="Lai Q."/>
            <person name="Liu Y."/>
            <person name="Shao Z."/>
        </authorList>
    </citation>
    <scope>NUCLEOTIDE SEQUENCE [LARGE SCALE GENOMIC DNA]</scope>
    <source>
        <strain evidence="17 18">DW5-4</strain>
    </source>
</reference>
<organism evidence="17 18">
    <name type="scientific">Bacillus zhangzhouensis</name>
    <dbReference type="NCBI Taxonomy" id="1178540"/>
    <lineage>
        <taxon>Bacteria</taxon>
        <taxon>Bacillati</taxon>
        <taxon>Bacillota</taxon>
        <taxon>Bacilli</taxon>
        <taxon>Bacillales</taxon>
        <taxon>Bacillaceae</taxon>
        <taxon>Bacillus</taxon>
    </lineage>
</organism>
<feature type="binding site" evidence="13">
    <location>
        <position position="645"/>
    </location>
    <ligand>
        <name>Zn(2+)</name>
        <dbReference type="ChEBI" id="CHEBI:29105"/>
        <label>1</label>
        <note>catalytic</note>
    </ligand>
</feature>
<dbReference type="OrthoDB" id="244285at2"/>
<dbReference type="EC" id="2.1.1.14" evidence="11"/>
<dbReference type="eggNOG" id="COG0620">
    <property type="taxonomic scope" value="Bacteria"/>
</dbReference>
<evidence type="ECO:0000256" key="6">
    <source>
        <dbReference type="ARBA" id="ARBA00022679"/>
    </source>
</evidence>
<feature type="binding site" evidence="11">
    <location>
        <position position="669"/>
    </location>
    <ligand>
        <name>Zn(2+)</name>
        <dbReference type="ChEBI" id="CHEBI:29105"/>
        <note>catalytic</note>
    </ligand>
</feature>
<feature type="binding site" evidence="11 12">
    <location>
        <begin position="435"/>
        <end position="437"/>
    </location>
    <ligand>
        <name>L-methionine</name>
        <dbReference type="ChEBI" id="CHEBI:57844"/>
    </ligand>
</feature>
<evidence type="ECO:0000259" key="15">
    <source>
        <dbReference type="Pfam" id="PF01717"/>
    </source>
</evidence>
<keyword evidence="18" id="KW-1185">Reference proteome</keyword>
<dbReference type="SUPFAM" id="SSF51726">
    <property type="entry name" value="UROD/MetE-like"/>
    <property type="match status" value="2"/>
</dbReference>
<evidence type="ECO:0000256" key="4">
    <source>
        <dbReference type="ARBA" id="ARBA00022603"/>
    </source>
</evidence>
<dbReference type="Proteomes" id="UP000028091">
    <property type="component" value="Unassembled WGS sequence"/>
</dbReference>
<dbReference type="EMBL" id="JOTP01000012">
    <property type="protein sequence ID" value="KEP26124.1"/>
    <property type="molecule type" value="Genomic_DNA"/>
</dbReference>
<feature type="active site" description="Proton donor" evidence="11 14">
    <location>
        <position position="698"/>
    </location>
</feature>
<evidence type="ECO:0000256" key="10">
    <source>
        <dbReference type="ARBA" id="ARBA00023167"/>
    </source>
</evidence>
<dbReference type="Pfam" id="PF08267">
    <property type="entry name" value="Meth_synt_1"/>
    <property type="match status" value="1"/>
</dbReference>
<keyword evidence="5 11" id="KW-0028">Amino-acid biosynthesis</keyword>
<feature type="binding site" evidence="13">
    <location>
        <position position="730"/>
    </location>
    <ligand>
        <name>Zn(2+)</name>
        <dbReference type="ChEBI" id="CHEBI:29105"/>
        <label>1</label>
        <note>catalytic</note>
    </ligand>
</feature>
<evidence type="ECO:0000256" key="12">
    <source>
        <dbReference type="PIRSR" id="PIRSR000382-1"/>
    </source>
</evidence>
<feature type="binding site" evidence="12">
    <location>
        <position position="21"/>
    </location>
    <ligand>
        <name>5-methyltetrahydropteroyltri-L-glutamate</name>
        <dbReference type="ChEBI" id="CHEBI:58207"/>
    </ligand>
</feature>
<evidence type="ECO:0000256" key="2">
    <source>
        <dbReference type="ARBA" id="ARBA00004681"/>
    </source>
</evidence>
<comment type="similarity">
    <text evidence="3 11">Belongs to the vitamin-B12 independent methionine synthase family.</text>
</comment>
<dbReference type="AlphaFoldDB" id="A0A081LA48"/>
<evidence type="ECO:0000259" key="16">
    <source>
        <dbReference type="Pfam" id="PF08267"/>
    </source>
</evidence>
<evidence type="ECO:0000313" key="17">
    <source>
        <dbReference type="EMBL" id="KEP26124.1"/>
    </source>
</evidence>
<feature type="binding site" evidence="11 12">
    <location>
        <position position="488"/>
    </location>
    <ligand>
        <name>L-methionine</name>
        <dbReference type="ChEBI" id="CHEBI:57844"/>
    </ligand>
</feature>
<sequence length="762" mass="86598">MTIVKTSNLGFPRIGLNREWKKALESYWKGQTNRETLLSTLDEQFLTAIKTQIDQQIDVVPSGDFTFYDHVLDTAVMFNWIPERFRSLKDPLDTYFAMARGTKDAVSSEMTKWFNTNYHYIVPEYEKSTEFKLTHNKPLEAYEKVKKAFGVETKPVVLGLYTFVSLSKGYEANEVKEIEQRLVPLYTQVLKELEEAGVKWVQIDEPALVTASSEDVTAVKEIYQTIKEAVPALNILLQTYFDSVDAYEELVSYPVEAIGLDFVHDQGRNLDQVKKHGFPKDKILAAGIIDGRNIWRSDLGERLSFISEVIADVQPKEVWLQPSSSLLHVPVAKHPSEQLEEKLLNGLSYATEKLAELTLLKEGLTKGTAAIDADINEATQALLTLKEFAKGTNADLTAERNNLSSKDFKRPVAFEERLRIQNESLGLPLLPTTTIGSFPQSAEVRSARQKWRKNEWTDAEYDEFIKQETKRWIDIQEEIGLDVLVHGEFERTDMVEYFGEKLAGFAFTKFAWVQSYGSRCVKPPIIYGDVEFTEPMTVKETVYAQSLTEKKVKGMLTGPVTILNWSFPRTDISRKDIAFQIAFALRKEVEALEEAGIQVIQVDEPALREGLPLKESDWAEYLNWAAESFRLSTSSVQNETQIHTHMCYSNFEDIVNTIEDLDADVITIEHSRSHGGFLDYLEKHPYLKGLGLGVYDIHSPRVPSIEEMSKIIDDALNVCPTDRFWVNPDCGLKTRQEPETIAALKNMVTSAEVARKKLAQHA</sequence>
<feature type="binding site" evidence="11 12">
    <location>
        <begin position="519"/>
        <end position="520"/>
    </location>
    <ligand>
        <name>5-methyltetrahydropteroyltri-L-glutamate</name>
        <dbReference type="ChEBI" id="CHEBI:58207"/>
    </ligand>
</feature>
<name>A0A081LA48_9BACI</name>
<dbReference type="CDD" id="cd03311">
    <property type="entry name" value="CIMS_C_terminal_like"/>
    <property type="match status" value="1"/>
</dbReference>
<dbReference type="GO" id="GO:0032259">
    <property type="term" value="P:methylation"/>
    <property type="evidence" value="ECO:0007669"/>
    <property type="project" value="UniProtKB-KW"/>
</dbReference>
<feature type="binding site" evidence="11">
    <location>
        <position position="730"/>
    </location>
    <ligand>
        <name>Zn(2+)</name>
        <dbReference type="ChEBI" id="CHEBI:29105"/>
        <note>catalytic</note>
    </ligand>
</feature>
<comment type="cofactor">
    <cofactor evidence="13">
        <name>Zn(2+)</name>
        <dbReference type="ChEBI" id="CHEBI:29105"/>
    </cofactor>
    <text evidence="13">Binds 2 Zn(2+) ions per subunit.</text>
</comment>
<feature type="binding site" evidence="11 12">
    <location>
        <position position="603"/>
    </location>
    <ligand>
        <name>L-methionine</name>
        <dbReference type="ChEBI" id="CHEBI:57844"/>
    </ligand>
</feature>
<feature type="binding site" evidence="11">
    <location>
        <position position="647"/>
    </location>
    <ligand>
        <name>Zn(2+)</name>
        <dbReference type="ChEBI" id="CHEBI:29105"/>
        <note>catalytic</note>
    </ligand>
</feature>
<evidence type="ECO:0000256" key="14">
    <source>
        <dbReference type="PIRSR" id="PIRSR000382-3"/>
    </source>
</evidence>
<protein>
    <recommendedName>
        <fullName evidence="11">5-methyltetrahydropteroyltriglutamate--homocysteine methyltransferase</fullName>
        <ecNumber evidence="11">2.1.1.14</ecNumber>
    </recommendedName>
    <alternativeName>
        <fullName evidence="11">Cobalamin-independent methionine synthase</fullName>
    </alternativeName>
    <alternativeName>
        <fullName evidence="11">Methionine synthase, vitamin-B12 independent isozyme</fullName>
    </alternativeName>
</protein>
<evidence type="ECO:0000256" key="5">
    <source>
        <dbReference type="ARBA" id="ARBA00022605"/>
    </source>
</evidence>
<dbReference type="InterPro" id="IPR006276">
    <property type="entry name" value="Cobalamin-indep_Met_synthase"/>
</dbReference>
<evidence type="ECO:0000256" key="3">
    <source>
        <dbReference type="ARBA" id="ARBA00009553"/>
    </source>
</evidence>
<keyword evidence="4 11" id="KW-0489">Methyltransferase</keyword>
<evidence type="ECO:0000256" key="9">
    <source>
        <dbReference type="ARBA" id="ARBA00022833"/>
    </source>
</evidence>
<keyword evidence="10 11" id="KW-0486">Methionine biosynthesis</keyword>
<comment type="pathway">
    <text evidence="2 11">Amino-acid biosynthesis; L-methionine biosynthesis via de novo pathway; L-methionine from L-homocysteine (MetE route): step 1/1.</text>
</comment>
<proteinExistence type="inferred from homology"/>
<feature type="binding site" evidence="11 12">
    <location>
        <position position="565"/>
    </location>
    <ligand>
        <name>5-methyltetrahydropteroyltri-L-glutamate</name>
        <dbReference type="ChEBI" id="CHEBI:58207"/>
    </ligand>
</feature>
<feature type="binding site" evidence="13">
    <location>
        <position position="669"/>
    </location>
    <ligand>
        <name>Zn(2+)</name>
        <dbReference type="ChEBI" id="CHEBI:29105"/>
        <label>1</label>
        <note>catalytic</note>
    </ligand>
</feature>
<keyword evidence="7 11" id="KW-0479">Metal-binding</keyword>
<dbReference type="NCBIfam" id="TIGR01371">
    <property type="entry name" value="met_syn_B12ind"/>
    <property type="match status" value="1"/>
</dbReference>
<dbReference type="HAMAP" id="MF_00172">
    <property type="entry name" value="Meth_synth"/>
    <property type="match status" value="1"/>
</dbReference>
<dbReference type="InterPro" id="IPR038071">
    <property type="entry name" value="UROD/MetE-like_sf"/>
</dbReference>
<evidence type="ECO:0000256" key="7">
    <source>
        <dbReference type="ARBA" id="ARBA00022723"/>
    </source>
</evidence>
<evidence type="ECO:0000256" key="1">
    <source>
        <dbReference type="ARBA" id="ARBA00002777"/>
    </source>
</evidence>
<comment type="cofactor">
    <cofactor evidence="11">
        <name>Zn(2+)</name>
        <dbReference type="ChEBI" id="CHEBI:29105"/>
    </cofactor>
    <text evidence="11">Binds 1 zinc ion per subunit.</text>
</comment>
<feature type="binding site" evidence="13">
    <location>
        <position position="660"/>
    </location>
    <ligand>
        <name>Zn(2+)</name>
        <dbReference type="ChEBI" id="CHEBI:29105"/>
        <label>1</label>
        <note>catalytic</note>
    </ligand>
</feature>
<comment type="caution">
    <text evidence="17">The sequence shown here is derived from an EMBL/GenBank/DDBJ whole genome shotgun (WGS) entry which is preliminary data.</text>
</comment>
<keyword evidence="6 11" id="KW-0808">Transferase</keyword>